<comment type="caution">
    <text evidence="2">The sequence shown here is derived from an EMBL/GenBank/DDBJ whole genome shotgun (WGS) entry which is preliminary data.</text>
</comment>
<proteinExistence type="predicted"/>
<dbReference type="AlphaFoldDB" id="A0A812J403"/>
<dbReference type="PANTHER" id="PTHR31212:SF4">
    <property type="entry name" value="ALPHA-KETOGLUTARATE-DEPENDENT DIOXYGENASE ALKB HOMOLOG 3"/>
    <property type="match status" value="1"/>
</dbReference>
<reference evidence="2" key="1">
    <citation type="submission" date="2021-02" db="EMBL/GenBank/DDBJ databases">
        <authorList>
            <person name="Dougan E. K."/>
            <person name="Rhodes N."/>
            <person name="Thang M."/>
            <person name="Chan C."/>
        </authorList>
    </citation>
    <scope>NUCLEOTIDE SEQUENCE</scope>
</reference>
<dbReference type="EMBL" id="CAJNJA010005710">
    <property type="protein sequence ID" value="CAE7196983.1"/>
    <property type="molecule type" value="Genomic_DNA"/>
</dbReference>
<dbReference type="GO" id="GO:0005739">
    <property type="term" value="C:mitochondrion"/>
    <property type="evidence" value="ECO:0007669"/>
    <property type="project" value="TreeGrafter"/>
</dbReference>
<sequence>MTKKGCKCTYRYGGIEVEAQEFPPFMIELLRASMNYCGITNERDWPDSCNLNYYEDGGASVGWHADDESLFQGKHQDIRIVSLSFGQSRTFELRRNWPEGDELGVERIVLSNGDLMTMEGMTQKHFQHRVPKERCEGPRINLTWCLASKFFGFRVQGLGVQACGLGC</sequence>
<dbReference type="GO" id="GO:0051213">
    <property type="term" value="F:dioxygenase activity"/>
    <property type="evidence" value="ECO:0007669"/>
    <property type="project" value="InterPro"/>
</dbReference>
<dbReference type="InterPro" id="IPR027450">
    <property type="entry name" value="AlkB-like"/>
</dbReference>
<dbReference type="OrthoDB" id="545910at2759"/>
<protein>
    <submittedName>
        <fullName evidence="2">Alkbh3 protein</fullName>
    </submittedName>
</protein>
<dbReference type="InterPro" id="IPR032854">
    <property type="entry name" value="ALKBH3"/>
</dbReference>
<organism evidence="2 3">
    <name type="scientific">Symbiodinium necroappetens</name>
    <dbReference type="NCBI Taxonomy" id="1628268"/>
    <lineage>
        <taxon>Eukaryota</taxon>
        <taxon>Sar</taxon>
        <taxon>Alveolata</taxon>
        <taxon>Dinophyceae</taxon>
        <taxon>Suessiales</taxon>
        <taxon>Symbiodiniaceae</taxon>
        <taxon>Symbiodinium</taxon>
    </lineage>
</organism>
<keyword evidence="3" id="KW-1185">Reference proteome</keyword>
<dbReference type="GO" id="GO:0006307">
    <property type="term" value="P:DNA alkylation repair"/>
    <property type="evidence" value="ECO:0007669"/>
    <property type="project" value="InterPro"/>
</dbReference>
<dbReference type="PROSITE" id="PS51471">
    <property type="entry name" value="FE2OG_OXY"/>
    <property type="match status" value="1"/>
</dbReference>
<gene>
    <name evidence="2" type="primary">Alkbh3</name>
    <name evidence="2" type="ORF">SNEC2469_LOCUS1376</name>
</gene>
<dbReference type="Proteomes" id="UP000601435">
    <property type="component" value="Unassembled WGS sequence"/>
</dbReference>
<dbReference type="Gene3D" id="2.60.120.590">
    <property type="entry name" value="Alpha-ketoglutarate-dependent dioxygenase AlkB-like"/>
    <property type="match status" value="1"/>
</dbReference>
<dbReference type="GO" id="GO:0005654">
    <property type="term" value="C:nucleoplasm"/>
    <property type="evidence" value="ECO:0007669"/>
    <property type="project" value="TreeGrafter"/>
</dbReference>
<dbReference type="SUPFAM" id="SSF51197">
    <property type="entry name" value="Clavaminate synthase-like"/>
    <property type="match status" value="1"/>
</dbReference>
<dbReference type="InterPro" id="IPR037151">
    <property type="entry name" value="AlkB-like_sf"/>
</dbReference>
<evidence type="ECO:0000313" key="3">
    <source>
        <dbReference type="Proteomes" id="UP000601435"/>
    </source>
</evidence>
<dbReference type="InterPro" id="IPR005123">
    <property type="entry name" value="Oxoglu/Fe-dep_dioxygenase_dom"/>
</dbReference>
<dbReference type="Pfam" id="PF13532">
    <property type="entry name" value="2OG-FeII_Oxy_2"/>
    <property type="match status" value="1"/>
</dbReference>
<accession>A0A812J403</accession>
<dbReference type="PANTHER" id="PTHR31212">
    <property type="entry name" value="ALPHA-KETOGLUTARATE-DEPENDENT DIOXYGENASE ALKB HOMOLOG 3"/>
    <property type="match status" value="1"/>
</dbReference>
<evidence type="ECO:0000313" key="2">
    <source>
        <dbReference type="EMBL" id="CAE7196983.1"/>
    </source>
</evidence>
<name>A0A812J403_9DINO</name>
<feature type="domain" description="Fe2OG dioxygenase" evidence="1">
    <location>
        <begin position="45"/>
        <end position="148"/>
    </location>
</feature>
<evidence type="ECO:0000259" key="1">
    <source>
        <dbReference type="PROSITE" id="PS51471"/>
    </source>
</evidence>